<protein>
    <submittedName>
        <fullName evidence="6">LytR family transcriptional regulator</fullName>
    </submittedName>
</protein>
<keyword evidence="3" id="KW-0812">Transmembrane</keyword>
<evidence type="ECO:0000256" key="2">
    <source>
        <dbReference type="SAM" id="MobiDB-lite"/>
    </source>
</evidence>
<comment type="similarity">
    <text evidence="1">Belongs to the LytR/CpsA/Psr (LCP) family.</text>
</comment>
<dbReference type="Gene3D" id="3.40.630.190">
    <property type="entry name" value="LCP protein"/>
    <property type="match status" value="1"/>
</dbReference>
<dbReference type="Pfam" id="PF13399">
    <property type="entry name" value="LytR_C"/>
    <property type="match status" value="1"/>
</dbReference>
<dbReference type="InterPro" id="IPR050922">
    <property type="entry name" value="LytR/CpsA/Psr_CW_biosynth"/>
</dbReference>
<dbReference type="InterPro" id="IPR027381">
    <property type="entry name" value="LytR/CpsA/Psr_C"/>
</dbReference>
<dbReference type="Gene3D" id="3.30.70.2390">
    <property type="match status" value="1"/>
</dbReference>
<dbReference type="Pfam" id="PF03816">
    <property type="entry name" value="LytR_cpsA_psr"/>
    <property type="match status" value="1"/>
</dbReference>
<accession>A0A6B1DBS1</accession>
<dbReference type="InterPro" id="IPR004474">
    <property type="entry name" value="LytR_CpsA_psr"/>
</dbReference>
<evidence type="ECO:0000313" key="6">
    <source>
        <dbReference type="EMBL" id="MYC96873.1"/>
    </source>
</evidence>
<evidence type="ECO:0000259" key="5">
    <source>
        <dbReference type="Pfam" id="PF13399"/>
    </source>
</evidence>
<feature type="domain" description="Cell envelope-related transcriptional attenuator" evidence="4">
    <location>
        <begin position="130"/>
        <end position="288"/>
    </location>
</feature>
<dbReference type="EMBL" id="VXMH01000098">
    <property type="protein sequence ID" value="MYC96873.1"/>
    <property type="molecule type" value="Genomic_DNA"/>
</dbReference>
<sequence length="522" mass="57083">MSKFGFAPARLKGADVVKRVGAFLWRRSTVVTLAWLFAAFILLVSFLLGSILGDRARDYAQRKSAPVVTSDLPDLSNASVDAGSSDAQEAVAAQNVELQPVPAEADASDSQINILLLGSDERIDGEEPPRTDTLLLLTLDLRRHTAGMISLPRDLWLPIPGYNLTSKINTAYAIGEQRGYPLGGAQLAKDTVSSFIGRPIQYYVQADFNGFVRLVDEIGGITVHVPETIHDPEYPTADYGYQTFHLEAGTRVLDGQTALKYARTRNMDSDYGRAARQQQLIRAIADKVIAAEMIPTLIAKAPRLLSTMWGSVRTDMPLQTAAEIADYVSSNSFELRTLVLDDRYGEESYSENGAWILLPDRDLIRPELRKFFDPSAVPGTVADSSSVPLPQIQSRTRAEADDGPTELPAAGADRNVRVMAAREVRLEILNGTGEAGIAALVRRQLEASGWRVVAIGDADRSDYQHTLLVNYNTDETLVRQLGREFDLSGSLYSLPGLLIPESTDLRIVIGEDFLSTIGGYAQ</sequence>
<evidence type="ECO:0000256" key="1">
    <source>
        <dbReference type="ARBA" id="ARBA00006068"/>
    </source>
</evidence>
<reference evidence="6" key="1">
    <citation type="submission" date="2019-09" db="EMBL/GenBank/DDBJ databases">
        <title>Characterisation of the sponge microbiome using genome-centric metagenomics.</title>
        <authorList>
            <person name="Engelberts J.P."/>
            <person name="Robbins S.J."/>
            <person name="De Goeij J.M."/>
            <person name="Aranda M."/>
            <person name="Bell S.C."/>
            <person name="Webster N.S."/>
        </authorList>
    </citation>
    <scope>NUCLEOTIDE SEQUENCE</scope>
    <source>
        <strain evidence="6">SB0661_bin_32</strain>
    </source>
</reference>
<feature type="compositionally biased region" description="Polar residues" evidence="2">
    <location>
        <begin position="382"/>
        <end position="395"/>
    </location>
</feature>
<comment type="caution">
    <text evidence="6">The sequence shown here is derived from an EMBL/GenBank/DDBJ whole genome shotgun (WGS) entry which is preliminary data.</text>
</comment>
<dbReference type="AlphaFoldDB" id="A0A6B1DBS1"/>
<proteinExistence type="inferred from homology"/>
<feature type="region of interest" description="Disordered" evidence="2">
    <location>
        <begin position="382"/>
        <end position="409"/>
    </location>
</feature>
<gene>
    <name evidence="6" type="ORF">F4X14_18045</name>
</gene>
<dbReference type="PANTHER" id="PTHR33392">
    <property type="entry name" value="POLYISOPRENYL-TEICHOIC ACID--PEPTIDOGLYCAN TEICHOIC ACID TRANSFERASE TAGU"/>
    <property type="match status" value="1"/>
</dbReference>
<organism evidence="6">
    <name type="scientific">Caldilineaceae bacterium SB0661_bin_32</name>
    <dbReference type="NCBI Taxonomy" id="2605255"/>
    <lineage>
        <taxon>Bacteria</taxon>
        <taxon>Bacillati</taxon>
        <taxon>Chloroflexota</taxon>
        <taxon>Caldilineae</taxon>
        <taxon>Caldilineales</taxon>
        <taxon>Caldilineaceae</taxon>
    </lineage>
</organism>
<evidence type="ECO:0000256" key="3">
    <source>
        <dbReference type="SAM" id="Phobius"/>
    </source>
</evidence>
<evidence type="ECO:0000259" key="4">
    <source>
        <dbReference type="Pfam" id="PF03816"/>
    </source>
</evidence>
<dbReference type="NCBIfam" id="TIGR00350">
    <property type="entry name" value="lytR_cpsA_psr"/>
    <property type="match status" value="1"/>
</dbReference>
<keyword evidence="3" id="KW-1133">Transmembrane helix</keyword>
<feature type="domain" description="LytR/CpsA/Psr regulator C-terminal" evidence="5">
    <location>
        <begin position="423"/>
        <end position="513"/>
    </location>
</feature>
<keyword evidence="3" id="KW-0472">Membrane</keyword>
<feature type="transmembrane region" description="Helical" evidence="3">
    <location>
        <begin position="33"/>
        <end position="53"/>
    </location>
</feature>
<dbReference type="PANTHER" id="PTHR33392:SF6">
    <property type="entry name" value="POLYISOPRENYL-TEICHOIC ACID--PEPTIDOGLYCAN TEICHOIC ACID TRANSFERASE TAGU"/>
    <property type="match status" value="1"/>
</dbReference>
<name>A0A6B1DBS1_9CHLR</name>